<evidence type="ECO:0000259" key="9">
    <source>
        <dbReference type="Pfam" id="PF12804"/>
    </source>
</evidence>
<organism evidence="10 11">
    <name type="scientific">Dyadobacter sandarakinus</name>
    <dbReference type="NCBI Taxonomy" id="2747268"/>
    <lineage>
        <taxon>Bacteria</taxon>
        <taxon>Pseudomonadati</taxon>
        <taxon>Bacteroidota</taxon>
        <taxon>Cytophagia</taxon>
        <taxon>Cytophagales</taxon>
        <taxon>Spirosomataceae</taxon>
        <taxon>Dyadobacter</taxon>
    </lineage>
</organism>
<feature type="binding site" evidence="8">
    <location>
        <position position="98"/>
    </location>
    <ligand>
        <name>GTP</name>
        <dbReference type="ChEBI" id="CHEBI:37565"/>
    </ligand>
</feature>
<feature type="binding site" evidence="8">
    <location>
        <begin position="9"/>
        <end position="11"/>
    </location>
    <ligand>
        <name>GTP</name>
        <dbReference type="ChEBI" id="CHEBI:37565"/>
    </ligand>
</feature>
<evidence type="ECO:0000256" key="3">
    <source>
        <dbReference type="ARBA" id="ARBA00022723"/>
    </source>
</evidence>
<dbReference type="InterPro" id="IPR025877">
    <property type="entry name" value="MobA-like_NTP_Trfase"/>
</dbReference>
<keyword evidence="2 8" id="KW-0808">Transferase</keyword>
<dbReference type="EMBL" id="CP056775">
    <property type="protein sequence ID" value="QRR03806.1"/>
    <property type="molecule type" value="Genomic_DNA"/>
</dbReference>
<keyword evidence="1 8" id="KW-0963">Cytoplasm</keyword>
<keyword evidence="7 8" id="KW-0501">Molybdenum cofactor biosynthesis</keyword>
<name>A0ABX7ICG6_9BACT</name>
<dbReference type="RefSeq" id="WP_204659998.1">
    <property type="nucleotide sequence ID" value="NZ_CP056775.1"/>
</dbReference>
<dbReference type="GO" id="GO:0016779">
    <property type="term" value="F:nucleotidyltransferase activity"/>
    <property type="evidence" value="ECO:0007669"/>
    <property type="project" value="UniProtKB-KW"/>
</dbReference>
<comment type="subcellular location">
    <subcellularLocation>
        <location evidence="8">Cytoplasm</location>
    </subcellularLocation>
</comment>
<accession>A0ABX7ICG6</accession>
<evidence type="ECO:0000256" key="8">
    <source>
        <dbReference type="HAMAP-Rule" id="MF_00316"/>
    </source>
</evidence>
<evidence type="ECO:0000256" key="5">
    <source>
        <dbReference type="ARBA" id="ARBA00022842"/>
    </source>
</evidence>
<proteinExistence type="inferred from homology"/>
<dbReference type="HAMAP" id="MF_00316">
    <property type="entry name" value="MobA"/>
    <property type="match status" value="1"/>
</dbReference>
<dbReference type="SUPFAM" id="SSF53448">
    <property type="entry name" value="Nucleotide-diphospho-sugar transferases"/>
    <property type="match status" value="1"/>
</dbReference>
<evidence type="ECO:0000256" key="2">
    <source>
        <dbReference type="ARBA" id="ARBA00022679"/>
    </source>
</evidence>
<keyword evidence="6 8" id="KW-0342">GTP-binding</keyword>
<protein>
    <recommendedName>
        <fullName evidence="8">Probable molybdenum cofactor guanylyltransferase</fullName>
        <shortName evidence="8">MoCo guanylyltransferase</shortName>
        <ecNumber evidence="8">2.7.7.77</ecNumber>
    </recommendedName>
    <alternativeName>
        <fullName evidence="8">GTP:molybdopterin guanylyltransferase</fullName>
    </alternativeName>
    <alternativeName>
        <fullName evidence="8">Mo-MPT guanylyltransferase</fullName>
    </alternativeName>
    <alternativeName>
        <fullName evidence="8">Molybdopterin guanylyltransferase</fullName>
    </alternativeName>
    <alternativeName>
        <fullName evidence="8">Molybdopterin-guanine dinucleotide synthase</fullName>
        <shortName evidence="8">MGD synthase</shortName>
    </alternativeName>
</protein>
<feature type="binding site" evidence="8">
    <location>
        <position position="98"/>
    </location>
    <ligand>
        <name>Mg(2+)</name>
        <dbReference type="ChEBI" id="CHEBI:18420"/>
    </ligand>
</feature>
<evidence type="ECO:0000313" key="11">
    <source>
        <dbReference type="Proteomes" id="UP000612680"/>
    </source>
</evidence>
<dbReference type="CDD" id="cd02503">
    <property type="entry name" value="MobA"/>
    <property type="match status" value="1"/>
</dbReference>
<evidence type="ECO:0000256" key="4">
    <source>
        <dbReference type="ARBA" id="ARBA00022741"/>
    </source>
</evidence>
<dbReference type="Gene3D" id="3.90.550.10">
    <property type="entry name" value="Spore Coat Polysaccharide Biosynthesis Protein SpsA, Chain A"/>
    <property type="match status" value="1"/>
</dbReference>
<reference evidence="10 11" key="1">
    <citation type="submission" date="2020-06" db="EMBL/GenBank/DDBJ databases">
        <title>Dyadobacter sandarakinus sp. nov., isolated from the soil of the Arctic Yellow River Station.</title>
        <authorList>
            <person name="Zhang Y."/>
            <person name="Peng F."/>
        </authorList>
    </citation>
    <scope>NUCLEOTIDE SEQUENCE [LARGE SCALE GENOMIC DNA]</scope>
    <source>
        <strain evidence="10 11">Q3-56</strain>
    </source>
</reference>
<dbReference type="Proteomes" id="UP000612680">
    <property type="component" value="Chromosome"/>
</dbReference>
<dbReference type="EC" id="2.7.7.77" evidence="8"/>
<keyword evidence="10" id="KW-0548">Nucleotidyltransferase</keyword>
<dbReference type="PANTHER" id="PTHR19136">
    <property type="entry name" value="MOLYBDENUM COFACTOR GUANYLYLTRANSFERASE"/>
    <property type="match status" value="1"/>
</dbReference>
<feature type="binding site" evidence="8">
    <location>
        <position position="21"/>
    </location>
    <ligand>
        <name>GTP</name>
        <dbReference type="ChEBI" id="CHEBI:37565"/>
    </ligand>
</feature>
<dbReference type="Pfam" id="PF12804">
    <property type="entry name" value="NTP_transf_3"/>
    <property type="match status" value="1"/>
</dbReference>
<keyword evidence="11" id="KW-1185">Reference proteome</keyword>
<comment type="caution">
    <text evidence="8">Lacks conserved residue(s) required for the propagation of feature annotation.</text>
</comment>
<dbReference type="InterPro" id="IPR013482">
    <property type="entry name" value="Molybde_CF_guanTrfase"/>
</dbReference>
<dbReference type="PANTHER" id="PTHR19136:SF81">
    <property type="entry name" value="MOLYBDENUM COFACTOR GUANYLYLTRANSFERASE"/>
    <property type="match status" value="1"/>
</dbReference>
<keyword evidence="3 8" id="KW-0479">Metal-binding</keyword>
<evidence type="ECO:0000256" key="6">
    <source>
        <dbReference type="ARBA" id="ARBA00023134"/>
    </source>
</evidence>
<comment type="domain">
    <text evidence="8">The N-terminal domain determines nucleotide recognition and specific binding, while the C-terminal domain determines the specific binding to the target protein.</text>
</comment>
<sequence length="198" mass="22008">MRKPIGIVVCGGLSTRMGTDKSLLVYHQKPQRYHLYDLLAPICSEVWLSCNPMQAPSVLPGFRVITDAPEFAGNGPIAALLSARKMLGTGDFLLVGCDYPFISEASLTGFLHHIDPGSIAAVHFNREGWYEPLLGWYSAASIPLLESSFHQGKTSLQSFLKNYKTQQYTPQSELTMTSVDTPQEYEHARMLLQQNSEL</sequence>
<gene>
    <name evidence="8" type="primary">mobA</name>
    <name evidence="10" type="ORF">HWI92_24280</name>
</gene>
<feature type="domain" description="MobA-like NTP transferase" evidence="9">
    <location>
        <begin position="6"/>
        <end position="163"/>
    </location>
</feature>
<evidence type="ECO:0000313" key="10">
    <source>
        <dbReference type="EMBL" id="QRR03806.1"/>
    </source>
</evidence>
<comment type="function">
    <text evidence="8">Transfers a GMP moiety from GTP to Mo-molybdopterin (Mo-MPT) cofactor (Moco or molybdenum cofactor) to form Mo-molybdopterin guanine dinucleotide (Mo-MGD) cofactor.</text>
</comment>
<evidence type="ECO:0000256" key="7">
    <source>
        <dbReference type="ARBA" id="ARBA00023150"/>
    </source>
</evidence>
<keyword evidence="4 8" id="KW-0547">Nucleotide-binding</keyword>
<dbReference type="InterPro" id="IPR029044">
    <property type="entry name" value="Nucleotide-diphossugar_trans"/>
</dbReference>
<comment type="catalytic activity">
    <reaction evidence="8">
        <text>Mo-molybdopterin + GTP + H(+) = Mo-molybdopterin guanine dinucleotide + diphosphate</text>
        <dbReference type="Rhea" id="RHEA:34243"/>
        <dbReference type="ChEBI" id="CHEBI:15378"/>
        <dbReference type="ChEBI" id="CHEBI:33019"/>
        <dbReference type="ChEBI" id="CHEBI:37565"/>
        <dbReference type="ChEBI" id="CHEBI:71302"/>
        <dbReference type="ChEBI" id="CHEBI:71310"/>
        <dbReference type="EC" id="2.7.7.77"/>
    </reaction>
</comment>
<keyword evidence="5 8" id="KW-0460">Magnesium</keyword>
<comment type="cofactor">
    <cofactor evidence="8">
        <name>Mg(2+)</name>
        <dbReference type="ChEBI" id="CHEBI:18420"/>
    </cofactor>
</comment>
<evidence type="ECO:0000256" key="1">
    <source>
        <dbReference type="ARBA" id="ARBA00022490"/>
    </source>
</evidence>
<comment type="similarity">
    <text evidence="8">Belongs to the MobA family.</text>
</comment>
<feature type="binding site" evidence="8">
    <location>
        <position position="67"/>
    </location>
    <ligand>
        <name>GTP</name>
        <dbReference type="ChEBI" id="CHEBI:37565"/>
    </ligand>
</feature>